<feature type="region of interest" description="Disordered" evidence="1">
    <location>
        <begin position="349"/>
        <end position="386"/>
    </location>
</feature>
<dbReference type="OrthoDB" id="410920at2759"/>
<evidence type="ECO:0000313" key="3">
    <source>
        <dbReference type="Proteomes" id="UP000324222"/>
    </source>
</evidence>
<dbReference type="AlphaFoldDB" id="A0A5B7H3P2"/>
<feature type="region of interest" description="Disordered" evidence="1">
    <location>
        <begin position="1"/>
        <end position="51"/>
    </location>
</feature>
<feature type="region of interest" description="Disordered" evidence="1">
    <location>
        <begin position="530"/>
        <end position="569"/>
    </location>
</feature>
<keyword evidence="2" id="KW-0808">Transferase</keyword>
<dbReference type="GO" id="GO:0016301">
    <property type="term" value="F:kinase activity"/>
    <property type="evidence" value="ECO:0007669"/>
    <property type="project" value="UniProtKB-KW"/>
</dbReference>
<dbReference type="EMBL" id="VSRR010021185">
    <property type="protein sequence ID" value="MPC63718.1"/>
    <property type="molecule type" value="Genomic_DNA"/>
</dbReference>
<feature type="compositionally biased region" description="Low complexity" evidence="1">
    <location>
        <begin position="411"/>
        <end position="442"/>
    </location>
</feature>
<comment type="caution">
    <text evidence="2">The sequence shown here is derived from an EMBL/GenBank/DDBJ whole genome shotgun (WGS) entry which is preliminary data.</text>
</comment>
<evidence type="ECO:0000256" key="1">
    <source>
        <dbReference type="SAM" id="MobiDB-lite"/>
    </source>
</evidence>
<dbReference type="PANTHER" id="PTHR22961:SF16">
    <property type="entry name" value="SERINE_THREONINE-PROTEIN KINASE 40"/>
    <property type="match status" value="1"/>
</dbReference>
<dbReference type="InterPro" id="IPR024104">
    <property type="entry name" value="Tribbles/Ser_Thr_kinase_40"/>
</dbReference>
<organism evidence="2 3">
    <name type="scientific">Portunus trituberculatus</name>
    <name type="common">Swimming crab</name>
    <name type="synonym">Neptunus trituberculatus</name>
    <dbReference type="NCBI Taxonomy" id="210409"/>
    <lineage>
        <taxon>Eukaryota</taxon>
        <taxon>Metazoa</taxon>
        <taxon>Ecdysozoa</taxon>
        <taxon>Arthropoda</taxon>
        <taxon>Crustacea</taxon>
        <taxon>Multicrustacea</taxon>
        <taxon>Malacostraca</taxon>
        <taxon>Eumalacostraca</taxon>
        <taxon>Eucarida</taxon>
        <taxon>Decapoda</taxon>
        <taxon>Pleocyemata</taxon>
        <taxon>Brachyura</taxon>
        <taxon>Eubrachyura</taxon>
        <taxon>Portunoidea</taxon>
        <taxon>Portunidae</taxon>
        <taxon>Portuninae</taxon>
        <taxon>Portunus</taxon>
    </lineage>
</organism>
<sequence>MKRSLEQEGWESPQQRVAQKQPRTDSSTTAGLLQHRNEETQECSSSKALPHTSATLVAPTDSEAHSDPSCLLETGKASVSLPLKVDITSKSVTSLPAAVTCSEAALSQAANNLKQSIAQSESVAVLDSTKSATAITTIPLHNVITEIRHKDTEFTTINSTELTATTKADHVSPVVPAVTTLSQESVLTSAQSAHQTETQVALASTSSSQESAPIVSHSPVATEDAALPTTAFITAAAVHITTTTSSLCTVTTTQSVASIASILLTTSVTLTTPTAATTVPLASTSTQAAFAANTKVIAVNSSGETRVVSAATTDAEAHPPIHSSGDTVQHEALPLGTTSEICEENIENGSRDDQTATGFRNSPSSPVATSSFSSTDSPSTSASCNASALDTSAPAAVPCSSSISMSSSLMSQSSTATNPSSSSGFSIPLSSTSATTSQPSPSVALPSISLRPRALSSDSSSDSSTDSIGVVPAGDGSTHHTLGLSTPSTSVFPSLLSEAGGLTLQEGLPSASSLLTGTLDSLPLDELVEMPEETPESSSQLPPPSSASLQLPSATVPEGESDCPVESPALQDGRHRLENTAQGTFGSLLTSAPLTTDEEDTMEINFISRDEERKEKEKKILQSGKVPAAGSAVPKGQLRHAGPYLLGPRLGTSPVCSIVQCLARKKDTESFYTLKILTVREVGEESQDDRQGKMLLHTEHSLLSLLSGQHGVIQHHGLFQVSHLHRRAYKRLQFVICCE</sequence>
<proteinExistence type="predicted"/>
<evidence type="ECO:0000313" key="2">
    <source>
        <dbReference type="EMBL" id="MPC63718.1"/>
    </source>
</evidence>
<reference evidence="2 3" key="1">
    <citation type="submission" date="2019-05" db="EMBL/GenBank/DDBJ databases">
        <title>Another draft genome of Portunus trituberculatus and its Hox gene families provides insights of decapod evolution.</title>
        <authorList>
            <person name="Jeong J.-H."/>
            <person name="Song I."/>
            <person name="Kim S."/>
            <person name="Choi T."/>
            <person name="Kim D."/>
            <person name="Ryu S."/>
            <person name="Kim W."/>
        </authorList>
    </citation>
    <scope>NUCLEOTIDE SEQUENCE [LARGE SCALE GENOMIC DNA]</scope>
    <source>
        <tissue evidence="2">Muscle</tissue>
    </source>
</reference>
<protein>
    <submittedName>
        <fullName evidence="2">Serine/threonine-protein kinase 40</fullName>
    </submittedName>
</protein>
<dbReference type="Proteomes" id="UP000324222">
    <property type="component" value="Unassembled WGS sequence"/>
</dbReference>
<keyword evidence="2" id="KW-0418">Kinase</keyword>
<accession>A0A5B7H3P2</accession>
<gene>
    <name evidence="2" type="primary">Stk40</name>
    <name evidence="2" type="ORF">E2C01_057820</name>
</gene>
<keyword evidence="3" id="KW-1185">Reference proteome</keyword>
<dbReference type="PANTHER" id="PTHR22961">
    <property type="entry name" value="SER/THR PROTEIN KINASE-TRB"/>
    <property type="match status" value="1"/>
</dbReference>
<feature type="compositionally biased region" description="Low complexity" evidence="1">
    <location>
        <begin position="362"/>
        <end position="383"/>
    </location>
</feature>
<feature type="compositionally biased region" description="Polar residues" evidence="1">
    <location>
        <begin position="42"/>
        <end position="51"/>
    </location>
</feature>
<name>A0A5B7H3P2_PORTR</name>
<feature type="compositionally biased region" description="Low complexity" evidence="1">
    <location>
        <begin position="536"/>
        <end position="555"/>
    </location>
</feature>
<feature type="compositionally biased region" description="Low complexity" evidence="1">
    <location>
        <begin position="456"/>
        <end position="467"/>
    </location>
</feature>
<feature type="region of interest" description="Disordered" evidence="1">
    <location>
        <begin position="411"/>
        <end position="485"/>
    </location>
</feature>